<feature type="transmembrane region" description="Helical" evidence="15">
    <location>
        <begin position="126"/>
        <end position="144"/>
    </location>
</feature>
<evidence type="ECO:0000313" key="18">
    <source>
        <dbReference type="Proteomes" id="UP000238949"/>
    </source>
</evidence>
<reference evidence="18" key="1">
    <citation type="journal article" date="2020" name="Int. J. Syst. Evol. Microbiol.">
        <title>Alteromonas alba sp. nov., a marine bacterium isolated from the seawater of the West Pacific Ocean.</title>
        <authorList>
            <person name="Sun C."/>
            <person name="Wu Y.-H."/>
            <person name="Xamxidin M."/>
            <person name="Cheng H."/>
            <person name="Xu X.-W."/>
        </authorList>
    </citation>
    <scope>NUCLEOTIDE SEQUENCE [LARGE SCALE GENOMIC DNA]</scope>
    <source>
        <strain evidence="18">190</strain>
    </source>
</reference>
<keyword evidence="12 15" id="KW-0472">Membrane</keyword>
<comment type="caution">
    <text evidence="17">The sequence shown here is derived from an EMBL/GenBank/DDBJ whole genome shotgun (WGS) entry which is preliminary data.</text>
</comment>
<dbReference type="Proteomes" id="UP000238949">
    <property type="component" value="Unassembled WGS sequence"/>
</dbReference>
<keyword evidence="13 14" id="KW-0456">Lyase</keyword>
<dbReference type="OrthoDB" id="9806704at2"/>
<dbReference type="Pfam" id="PF00211">
    <property type="entry name" value="Guanylate_cyc"/>
    <property type="match status" value="1"/>
</dbReference>
<evidence type="ECO:0000256" key="7">
    <source>
        <dbReference type="ARBA" id="ARBA00022741"/>
    </source>
</evidence>
<evidence type="ECO:0000256" key="15">
    <source>
        <dbReference type="SAM" id="Phobius"/>
    </source>
</evidence>
<keyword evidence="9" id="KW-0460">Magnesium</keyword>
<comment type="similarity">
    <text evidence="14">Belongs to the adenylyl cyclase class-4/guanylyl cyclase family.</text>
</comment>
<comment type="catalytic activity">
    <reaction evidence="1">
        <text>ATP = 3',5'-cyclic AMP + diphosphate</text>
        <dbReference type="Rhea" id="RHEA:15389"/>
        <dbReference type="ChEBI" id="CHEBI:30616"/>
        <dbReference type="ChEBI" id="CHEBI:33019"/>
        <dbReference type="ChEBI" id="CHEBI:58165"/>
        <dbReference type="EC" id="4.6.1.1"/>
    </reaction>
</comment>
<evidence type="ECO:0000259" key="16">
    <source>
        <dbReference type="PROSITE" id="PS50125"/>
    </source>
</evidence>
<comment type="subcellular location">
    <subcellularLocation>
        <location evidence="3">Membrane</location>
        <topology evidence="3">Multi-pass membrane protein</topology>
    </subcellularLocation>
</comment>
<evidence type="ECO:0000256" key="6">
    <source>
        <dbReference type="ARBA" id="ARBA00022723"/>
    </source>
</evidence>
<dbReference type="GO" id="GO:0005524">
    <property type="term" value="F:ATP binding"/>
    <property type="evidence" value="ECO:0007669"/>
    <property type="project" value="UniProtKB-KW"/>
</dbReference>
<feature type="transmembrane region" description="Helical" evidence="15">
    <location>
        <begin position="49"/>
        <end position="66"/>
    </location>
</feature>
<keyword evidence="7" id="KW-0547">Nucleotide-binding</keyword>
<evidence type="ECO:0000256" key="13">
    <source>
        <dbReference type="ARBA" id="ARBA00023239"/>
    </source>
</evidence>
<dbReference type="GO" id="GO:0006171">
    <property type="term" value="P:cAMP biosynthetic process"/>
    <property type="evidence" value="ECO:0007669"/>
    <property type="project" value="UniProtKB-KW"/>
</dbReference>
<evidence type="ECO:0000256" key="4">
    <source>
        <dbReference type="ARBA" id="ARBA00012201"/>
    </source>
</evidence>
<comment type="cofactor">
    <cofactor evidence="2">
        <name>Mg(2+)</name>
        <dbReference type="ChEBI" id="CHEBI:18420"/>
    </cofactor>
</comment>
<dbReference type="GO" id="GO:0016020">
    <property type="term" value="C:membrane"/>
    <property type="evidence" value="ECO:0007669"/>
    <property type="project" value="UniProtKB-SubCell"/>
</dbReference>
<evidence type="ECO:0000256" key="5">
    <source>
        <dbReference type="ARBA" id="ARBA00022692"/>
    </source>
</evidence>
<evidence type="ECO:0000256" key="10">
    <source>
        <dbReference type="ARBA" id="ARBA00022989"/>
    </source>
</evidence>
<evidence type="ECO:0000256" key="11">
    <source>
        <dbReference type="ARBA" id="ARBA00022998"/>
    </source>
</evidence>
<evidence type="ECO:0000256" key="8">
    <source>
        <dbReference type="ARBA" id="ARBA00022840"/>
    </source>
</evidence>
<feature type="transmembrane region" description="Helical" evidence="15">
    <location>
        <begin position="21"/>
        <end position="43"/>
    </location>
</feature>
<dbReference type="EMBL" id="PVNP01000053">
    <property type="protein sequence ID" value="PRO74272.1"/>
    <property type="molecule type" value="Genomic_DNA"/>
</dbReference>
<evidence type="ECO:0000256" key="12">
    <source>
        <dbReference type="ARBA" id="ARBA00023136"/>
    </source>
</evidence>
<dbReference type="CDD" id="cd07302">
    <property type="entry name" value="CHD"/>
    <property type="match status" value="1"/>
</dbReference>
<dbReference type="InterPro" id="IPR001054">
    <property type="entry name" value="A/G_cyclase"/>
</dbReference>
<keyword evidence="18" id="KW-1185">Reference proteome</keyword>
<evidence type="ECO:0000256" key="3">
    <source>
        <dbReference type="ARBA" id="ARBA00004141"/>
    </source>
</evidence>
<dbReference type="GO" id="GO:0004016">
    <property type="term" value="F:adenylate cyclase activity"/>
    <property type="evidence" value="ECO:0007669"/>
    <property type="project" value="UniProtKB-EC"/>
</dbReference>
<keyword evidence="6" id="KW-0479">Metal-binding</keyword>
<dbReference type="InterPro" id="IPR018297">
    <property type="entry name" value="A/G_cyclase_CS"/>
</dbReference>
<evidence type="ECO:0000256" key="14">
    <source>
        <dbReference type="RuleBase" id="RU000405"/>
    </source>
</evidence>
<dbReference type="EC" id="4.6.1.1" evidence="4"/>
<dbReference type="PROSITE" id="PS00452">
    <property type="entry name" value="GUANYLATE_CYCLASE_1"/>
    <property type="match status" value="1"/>
</dbReference>
<feature type="transmembrane region" description="Helical" evidence="15">
    <location>
        <begin position="78"/>
        <end position="96"/>
    </location>
</feature>
<dbReference type="SUPFAM" id="SSF55073">
    <property type="entry name" value="Nucleotide cyclase"/>
    <property type="match status" value="1"/>
</dbReference>
<dbReference type="AlphaFoldDB" id="A0A2S9VCT6"/>
<dbReference type="PROSITE" id="PS50125">
    <property type="entry name" value="GUANYLATE_CYCLASE_2"/>
    <property type="match status" value="1"/>
</dbReference>
<accession>A0A2S9VCT6</accession>
<dbReference type="GO" id="GO:0035556">
    <property type="term" value="P:intracellular signal transduction"/>
    <property type="evidence" value="ECO:0007669"/>
    <property type="project" value="InterPro"/>
</dbReference>
<feature type="transmembrane region" description="Helical" evidence="15">
    <location>
        <begin position="102"/>
        <end position="119"/>
    </location>
</feature>
<evidence type="ECO:0000256" key="1">
    <source>
        <dbReference type="ARBA" id="ARBA00001593"/>
    </source>
</evidence>
<gene>
    <name evidence="17" type="ORF">C6Y40_07000</name>
</gene>
<dbReference type="SMART" id="SM00044">
    <property type="entry name" value="CYCc"/>
    <property type="match status" value="1"/>
</dbReference>
<proteinExistence type="inferred from homology"/>
<keyword evidence="8" id="KW-0067">ATP-binding</keyword>
<keyword evidence="10 15" id="KW-1133">Transmembrane helix</keyword>
<dbReference type="PANTHER" id="PTHR45627">
    <property type="entry name" value="ADENYLATE CYCLASE TYPE 1"/>
    <property type="match status" value="1"/>
</dbReference>
<feature type="domain" description="Guanylate cyclase" evidence="16">
    <location>
        <begin position="220"/>
        <end position="348"/>
    </location>
</feature>
<evidence type="ECO:0000313" key="17">
    <source>
        <dbReference type="EMBL" id="PRO74272.1"/>
    </source>
</evidence>
<dbReference type="InterPro" id="IPR029787">
    <property type="entry name" value="Nucleotide_cyclase"/>
</dbReference>
<dbReference type="RefSeq" id="WP_105933978.1">
    <property type="nucleotide sequence ID" value="NZ_PVNP01000053.1"/>
</dbReference>
<dbReference type="GO" id="GO:0046872">
    <property type="term" value="F:metal ion binding"/>
    <property type="evidence" value="ECO:0007669"/>
    <property type="project" value="UniProtKB-KW"/>
</dbReference>
<sequence>MLPLTTSLTASQRTSEQLRQTLNLTLLLFTVAMLLQLPALYYFARPDSLQSYNWLGHFLALLALLLTQRLVRLNHLKVALFMLYYSYLTWVLLLWPGLSNTHYYYLLAVVISGFVFTRAERLAQCIVLTGAVFLFSLFSILHYQPQLEFGILRLTNDLTLGALSLGIYRVLRQRTVNRWQGLRDAHKSSMSTLSQLLPKDPEQPASFWQPGKTRRYPFACVLFADLSGYTTLNRQYGDRAILTGLKRLYSHIDSLCDQFSVEKIKTNGDQYMVVSKLQIQTDQTCCVHMYHFASALHRMIARYSDNHHLNCTVRIGIATGPLTAGIIGKNRTYFDVWGETVNLAAGLEQNADREYIAVCPVTAKHLPAHLIAAEASLASSKHPDTNIYYQLKIA</sequence>
<evidence type="ECO:0000256" key="2">
    <source>
        <dbReference type="ARBA" id="ARBA00001946"/>
    </source>
</evidence>
<name>A0A2S9VCT6_9ALTE</name>
<dbReference type="Gene3D" id="3.30.70.1230">
    <property type="entry name" value="Nucleotide cyclase"/>
    <property type="match status" value="1"/>
</dbReference>
<protein>
    <recommendedName>
        <fullName evidence="4">adenylate cyclase</fullName>
        <ecNumber evidence="4">4.6.1.1</ecNumber>
    </recommendedName>
</protein>
<keyword evidence="11" id="KW-0115">cAMP biosynthesis</keyword>
<evidence type="ECO:0000256" key="9">
    <source>
        <dbReference type="ARBA" id="ARBA00022842"/>
    </source>
</evidence>
<organism evidence="17 18">
    <name type="scientific">Alteromonas alba</name>
    <dbReference type="NCBI Taxonomy" id="2079529"/>
    <lineage>
        <taxon>Bacteria</taxon>
        <taxon>Pseudomonadati</taxon>
        <taxon>Pseudomonadota</taxon>
        <taxon>Gammaproteobacteria</taxon>
        <taxon>Alteromonadales</taxon>
        <taxon>Alteromonadaceae</taxon>
        <taxon>Alteromonas/Salinimonas group</taxon>
        <taxon>Alteromonas</taxon>
    </lineage>
</organism>
<keyword evidence="5 15" id="KW-0812">Transmembrane</keyword>